<gene>
    <name evidence="1" type="ORF">JI435_406380</name>
</gene>
<dbReference type="VEuPathDB" id="FungiDB:JI435_406380"/>
<sequence length="182" mass="20813">MHPDALTSPNDNTVEDEHMRTLLDIPTEGHITLDETVLLFENVMQIFSNNEARERAFSDRFLTLAILGAVDKMLSLLNAAKSTYFNTNRCLSLDRKERARPPSLVCVKSTATIGRHFLNEEESDLIAREAIKALALRLGRETTNLKQWLFQKTGVNERGVFEMDEVEQMLFRIWAFVAAVRE</sequence>
<proteinExistence type="predicted"/>
<protein>
    <submittedName>
        <fullName evidence="1">Uncharacterized protein</fullName>
    </submittedName>
</protein>
<name>A0A7U2EXA4_PHANO</name>
<reference evidence="2" key="1">
    <citation type="journal article" date="2021" name="BMC Genomics">
        <title>Chromosome-level genome assembly and manually-curated proteome of model necrotroph Parastagonospora nodorum Sn15 reveals a genome-wide trove of candidate effector homologs, and redundancy of virulence-related functions within an accessory chromosome.</title>
        <authorList>
            <person name="Bertazzoni S."/>
            <person name="Jones D.A.B."/>
            <person name="Phan H.T."/>
            <person name="Tan K.-C."/>
            <person name="Hane J.K."/>
        </authorList>
    </citation>
    <scope>NUCLEOTIDE SEQUENCE [LARGE SCALE GENOMIC DNA]</scope>
    <source>
        <strain evidence="2">SN15 / ATCC MYA-4574 / FGSC 10173)</strain>
    </source>
</reference>
<evidence type="ECO:0000313" key="2">
    <source>
        <dbReference type="Proteomes" id="UP000663193"/>
    </source>
</evidence>
<accession>A0A7U2EXA4</accession>
<dbReference type="AlphaFoldDB" id="A0A7U2EXA4"/>
<organism evidence="1 2">
    <name type="scientific">Phaeosphaeria nodorum (strain SN15 / ATCC MYA-4574 / FGSC 10173)</name>
    <name type="common">Glume blotch fungus</name>
    <name type="synonym">Parastagonospora nodorum</name>
    <dbReference type="NCBI Taxonomy" id="321614"/>
    <lineage>
        <taxon>Eukaryota</taxon>
        <taxon>Fungi</taxon>
        <taxon>Dikarya</taxon>
        <taxon>Ascomycota</taxon>
        <taxon>Pezizomycotina</taxon>
        <taxon>Dothideomycetes</taxon>
        <taxon>Pleosporomycetidae</taxon>
        <taxon>Pleosporales</taxon>
        <taxon>Pleosporineae</taxon>
        <taxon>Phaeosphaeriaceae</taxon>
        <taxon>Parastagonospora</taxon>
    </lineage>
</organism>
<evidence type="ECO:0000313" key="1">
    <source>
        <dbReference type="EMBL" id="QRC94808.1"/>
    </source>
</evidence>
<keyword evidence="2" id="KW-1185">Reference proteome</keyword>
<dbReference type="EMBL" id="CP069027">
    <property type="protein sequence ID" value="QRC94808.1"/>
    <property type="molecule type" value="Genomic_DNA"/>
</dbReference>
<dbReference type="OrthoDB" id="3766560at2759"/>
<dbReference type="Proteomes" id="UP000663193">
    <property type="component" value="Chromosome 5"/>
</dbReference>